<dbReference type="Gene3D" id="1.25.10.10">
    <property type="entry name" value="Leucine-rich Repeat Variant"/>
    <property type="match status" value="1"/>
</dbReference>
<proteinExistence type="predicted"/>
<evidence type="ECO:0000259" key="2">
    <source>
        <dbReference type="Pfam" id="PF23744"/>
    </source>
</evidence>
<feature type="domain" description="LRRK2 ANK repeat" evidence="3">
    <location>
        <begin position="286"/>
        <end position="407"/>
    </location>
</feature>
<comment type="caution">
    <text evidence="4">The sequence shown here is derived from an EMBL/GenBank/DDBJ whole genome shotgun (WGS) entry which is preliminary data.</text>
</comment>
<gene>
    <name evidence="4" type="ORF">AAFF_G00281030</name>
</gene>
<dbReference type="InterPro" id="IPR036770">
    <property type="entry name" value="Ankyrin_rpt-contain_sf"/>
</dbReference>
<dbReference type="InterPro" id="IPR011989">
    <property type="entry name" value="ARM-like"/>
</dbReference>
<keyword evidence="1" id="KW-0040">ANK repeat</keyword>
<dbReference type="InterPro" id="IPR002110">
    <property type="entry name" value="Ankyrin_rpt"/>
</dbReference>
<evidence type="ECO:0000256" key="1">
    <source>
        <dbReference type="PROSITE-ProRule" id="PRU00023"/>
    </source>
</evidence>
<accession>A0AAD7RCI4</accession>
<dbReference type="SUPFAM" id="SSF48403">
    <property type="entry name" value="Ankyrin repeat"/>
    <property type="match status" value="1"/>
</dbReference>
<dbReference type="InterPro" id="IPR056597">
    <property type="entry name" value="ARM_LRRK2"/>
</dbReference>
<dbReference type="Pfam" id="PF23745">
    <property type="entry name" value="ANK_LRRK2"/>
    <property type="match status" value="1"/>
</dbReference>
<dbReference type="EMBL" id="JAINUG010000394">
    <property type="protein sequence ID" value="KAJ8372596.1"/>
    <property type="molecule type" value="Genomic_DNA"/>
</dbReference>
<keyword evidence="5" id="KW-1185">Reference proteome</keyword>
<dbReference type="SMART" id="SM00248">
    <property type="entry name" value="ANK"/>
    <property type="match status" value="2"/>
</dbReference>
<dbReference type="InterPro" id="IPR016024">
    <property type="entry name" value="ARM-type_fold"/>
</dbReference>
<organism evidence="4 5">
    <name type="scientific">Aldrovandia affinis</name>
    <dbReference type="NCBI Taxonomy" id="143900"/>
    <lineage>
        <taxon>Eukaryota</taxon>
        <taxon>Metazoa</taxon>
        <taxon>Chordata</taxon>
        <taxon>Craniata</taxon>
        <taxon>Vertebrata</taxon>
        <taxon>Euteleostomi</taxon>
        <taxon>Actinopterygii</taxon>
        <taxon>Neopterygii</taxon>
        <taxon>Teleostei</taxon>
        <taxon>Notacanthiformes</taxon>
        <taxon>Halosauridae</taxon>
        <taxon>Aldrovandia</taxon>
    </lineage>
</organism>
<dbReference type="PROSITE" id="PS50088">
    <property type="entry name" value="ANK_REPEAT"/>
    <property type="match status" value="1"/>
</dbReference>
<dbReference type="InterPro" id="IPR056593">
    <property type="entry name" value="ANK_LRRK2"/>
</dbReference>
<protein>
    <submittedName>
        <fullName evidence="4">Uncharacterized protein</fullName>
    </submittedName>
</protein>
<dbReference type="SUPFAM" id="SSF48371">
    <property type="entry name" value="ARM repeat"/>
    <property type="match status" value="1"/>
</dbReference>
<reference evidence="4" key="1">
    <citation type="journal article" date="2023" name="Science">
        <title>Genome structures resolve the early diversification of teleost fishes.</title>
        <authorList>
            <person name="Parey E."/>
            <person name="Louis A."/>
            <person name="Montfort J."/>
            <person name="Bouchez O."/>
            <person name="Roques C."/>
            <person name="Iampietro C."/>
            <person name="Lluch J."/>
            <person name="Castinel A."/>
            <person name="Donnadieu C."/>
            <person name="Desvignes T."/>
            <person name="Floi Bucao C."/>
            <person name="Jouanno E."/>
            <person name="Wen M."/>
            <person name="Mejri S."/>
            <person name="Dirks R."/>
            <person name="Jansen H."/>
            <person name="Henkel C."/>
            <person name="Chen W.J."/>
            <person name="Zahm M."/>
            <person name="Cabau C."/>
            <person name="Klopp C."/>
            <person name="Thompson A.W."/>
            <person name="Robinson-Rechavi M."/>
            <person name="Braasch I."/>
            <person name="Lecointre G."/>
            <person name="Bobe J."/>
            <person name="Postlethwait J.H."/>
            <person name="Berthelot C."/>
            <person name="Roest Crollius H."/>
            <person name="Guiguen Y."/>
        </authorList>
    </citation>
    <scope>NUCLEOTIDE SEQUENCE</scope>
    <source>
        <strain evidence="4">NC1722</strain>
    </source>
</reference>
<feature type="domain" description="LRRK2 ARM repeat" evidence="2">
    <location>
        <begin position="1"/>
        <end position="223"/>
    </location>
</feature>
<evidence type="ECO:0000313" key="4">
    <source>
        <dbReference type="EMBL" id="KAJ8372596.1"/>
    </source>
</evidence>
<name>A0AAD7RCI4_9TELE</name>
<feature type="repeat" description="ANK" evidence="1">
    <location>
        <begin position="307"/>
        <end position="339"/>
    </location>
</feature>
<dbReference type="Gene3D" id="1.25.40.20">
    <property type="entry name" value="Ankyrin repeat-containing domain"/>
    <property type="match status" value="1"/>
</dbReference>
<sequence>MPSLLLSNGIHINILEMMRKHSSSPEIAESACKLLHKLFQRRTASLDEVTMAMNEILRAMKTHNFLPEVQLEALRASLTFLNPDRRLREHGVSVADPDTADISLKVLKNQCVVEGAHAVFLEALNRFISSLDIQDCGLRVLTALADCSGAVDLMCQQGAIDTVLHTLQMFPGEREIHYWGLSLLHYLIAKKNLSRMIVPVLASVVVHTLREYREDAEIQLKGFQVAWKLLDTCSAAALELEREAFDSELFLQLKSGRAEQRTDPIIYVNKEEQRSQHRSLRDITAHSTELHKVSCLCLSKMAADSDIRYTMLEKACSDGDINMAECLIHLGADINRKTKTESLIYQVCEKGGPLELVDLLLASGTHEQHLRSALSISVRRRDGPVVSLLLGKLGLDLNNSALCLGAFAWGTSRPPG</sequence>
<dbReference type="Pfam" id="PF23744">
    <property type="entry name" value="ARM_LRRK2"/>
    <property type="match status" value="1"/>
</dbReference>
<dbReference type="AlphaFoldDB" id="A0AAD7RCI4"/>
<evidence type="ECO:0000313" key="5">
    <source>
        <dbReference type="Proteomes" id="UP001221898"/>
    </source>
</evidence>
<evidence type="ECO:0000259" key="3">
    <source>
        <dbReference type="Pfam" id="PF23745"/>
    </source>
</evidence>
<dbReference type="Proteomes" id="UP001221898">
    <property type="component" value="Unassembled WGS sequence"/>
</dbReference>